<protein>
    <submittedName>
        <fullName evidence="1">Uncharacterized protein</fullName>
    </submittedName>
</protein>
<dbReference type="AlphaFoldDB" id="M6YPD6"/>
<dbReference type="RefSeq" id="WP_004447050.1">
    <property type="nucleotide sequence ID" value="NZ_AKXB02000134.1"/>
</dbReference>
<accession>M6YPD6</accession>
<dbReference type="Proteomes" id="UP000012138">
    <property type="component" value="Unassembled WGS sequence"/>
</dbReference>
<evidence type="ECO:0000313" key="2">
    <source>
        <dbReference type="Proteomes" id="UP000012138"/>
    </source>
</evidence>
<proteinExistence type="predicted"/>
<sequence length="121" mass="13908">MNKNFGEVKYHSILERPYEYKIVGFNFQDDLNDFQNSFIELTLQKKSDIKILKFLQPSGIQIEDGFPSPTGGLCILDISERQWEDKLIEVTDFEASHGAIHFFAKSVIKELENYNIQSGSA</sequence>
<gene>
    <name evidence="1" type="ORF">LEP1GSC024_4119</name>
</gene>
<name>M6YPD6_9LEPT</name>
<reference evidence="1 2" key="1">
    <citation type="submission" date="2013-01" db="EMBL/GenBank/DDBJ databases">
        <authorList>
            <person name="Harkins D.M."/>
            <person name="Durkin A.S."/>
            <person name="Brinkac L.M."/>
            <person name="Haft D.H."/>
            <person name="Selengut J.D."/>
            <person name="Sanka R."/>
            <person name="DePew J."/>
            <person name="Purushe J."/>
            <person name="Whelen A.C."/>
            <person name="Vinetz J.M."/>
            <person name="Sutton G.G."/>
            <person name="Nierman W.C."/>
            <person name="Fouts D.E."/>
        </authorList>
    </citation>
    <scope>NUCLEOTIDE SEQUENCE [LARGE SCALE GENOMIC DNA]</scope>
    <source>
        <strain evidence="1 2">2001034031</strain>
    </source>
</reference>
<evidence type="ECO:0000313" key="1">
    <source>
        <dbReference type="EMBL" id="EMO88193.1"/>
    </source>
</evidence>
<organism evidence="1 2">
    <name type="scientific">Leptospira noguchii str. 2001034031</name>
    <dbReference type="NCBI Taxonomy" id="1193053"/>
    <lineage>
        <taxon>Bacteria</taxon>
        <taxon>Pseudomonadati</taxon>
        <taxon>Spirochaetota</taxon>
        <taxon>Spirochaetia</taxon>
        <taxon>Leptospirales</taxon>
        <taxon>Leptospiraceae</taxon>
        <taxon>Leptospira</taxon>
    </lineage>
</organism>
<dbReference type="EMBL" id="AKXB02000134">
    <property type="protein sequence ID" value="EMO88193.1"/>
    <property type="molecule type" value="Genomic_DNA"/>
</dbReference>
<comment type="caution">
    <text evidence="1">The sequence shown here is derived from an EMBL/GenBank/DDBJ whole genome shotgun (WGS) entry which is preliminary data.</text>
</comment>